<evidence type="ECO:0000256" key="1">
    <source>
        <dbReference type="SAM" id="MobiDB-lite"/>
    </source>
</evidence>
<reference evidence="2" key="2">
    <citation type="submission" date="2023-06" db="EMBL/GenBank/DDBJ databases">
        <authorList>
            <consortium name="Lawrence Berkeley National Laboratory"/>
            <person name="Haridas S."/>
            <person name="Hensen N."/>
            <person name="Bonometti L."/>
            <person name="Westerberg I."/>
            <person name="Brannstrom I.O."/>
            <person name="Guillou S."/>
            <person name="Cros-Aarteil S."/>
            <person name="Calhoun S."/>
            <person name="Kuo A."/>
            <person name="Mondo S."/>
            <person name="Pangilinan J."/>
            <person name="Riley R."/>
            <person name="Labutti K."/>
            <person name="Andreopoulos B."/>
            <person name="Lipzen A."/>
            <person name="Chen C."/>
            <person name="Yanf M."/>
            <person name="Daum C."/>
            <person name="Ng V."/>
            <person name="Clum A."/>
            <person name="Steindorff A."/>
            <person name="Ohm R."/>
            <person name="Martin F."/>
            <person name="Silar P."/>
            <person name="Natvig D."/>
            <person name="Lalanne C."/>
            <person name="Gautier V."/>
            <person name="Ament-Velasquez S.L."/>
            <person name="Kruys A."/>
            <person name="Hutchinson M.I."/>
            <person name="Powell A.J."/>
            <person name="Barry K."/>
            <person name="Miller A.N."/>
            <person name="Grigoriev I.V."/>
            <person name="Debuchy R."/>
            <person name="Gladieux P."/>
            <person name="Thoren M.H."/>
            <person name="Johannesson H."/>
        </authorList>
    </citation>
    <scope>NUCLEOTIDE SEQUENCE</scope>
    <source>
        <strain evidence="2">CBS 958.72</strain>
    </source>
</reference>
<protein>
    <submittedName>
        <fullName evidence="2">Uncharacterized protein</fullName>
    </submittedName>
</protein>
<evidence type="ECO:0000313" key="3">
    <source>
        <dbReference type="Proteomes" id="UP001287356"/>
    </source>
</evidence>
<comment type="caution">
    <text evidence="2">The sequence shown here is derived from an EMBL/GenBank/DDBJ whole genome shotgun (WGS) entry which is preliminary data.</text>
</comment>
<feature type="region of interest" description="Disordered" evidence="1">
    <location>
        <begin position="1"/>
        <end position="20"/>
    </location>
</feature>
<dbReference type="AlphaFoldDB" id="A0AAE0N9Y0"/>
<gene>
    <name evidence="2" type="ORF">B0T24DRAFT_591891</name>
</gene>
<reference evidence="2" key="1">
    <citation type="journal article" date="2023" name="Mol. Phylogenet. Evol.">
        <title>Genome-scale phylogeny and comparative genomics of the fungal order Sordariales.</title>
        <authorList>
            <person name="Hensen N."/>
            <person name="Bonometti L."/>
            <person name="Westerberg I."/>
            <person name="Brannstrom I.O."/>
            <person name="Guillou S."/>
            <person name="Cros-Aarteil S."/>
            <person name="Calhoun S."/>
            <person name="Haridas S."/>
            <person name="Kuo A."/>
            <person name="Mondo S."/>
            <person name="Pangilinan J."/>
            <person name="Riley R."/>
            <person name="LaButti K."/>
            <person name="Andreopoulos B."/>
            <person name="Lipzen A."/>
            <person name="Chen C."/>
            <person name="Yan M."/>
            <person name="Daum C."/>
            <person name="Ng V."/>
            <person name="Clum A."/>
            <person name="Steindorff A."/>
            <person name="Ohm R.A."/>
            <person name="Martin F."/>
            <person name="Silar P."/>
            <person name="Natvig D.O."/>
            <person name="Lalanne C."/>
            <person name="Gautier V."/>
            <person name="Ament-Velasquez S.L."/>
            <person name="Kruys A."/>
            <person name="Hutchinson M.I."/>
            <person name="Powell A.J."/>
            <person name="Barry K."/>
            <person name="Miller A.N."/>
            <person name="Grigoriev I.V."/>
            <person name="Debuchy R."/>
            <person name="Gladieux P."/>
            <person name="Hiltunen Thoren M."/>
            <person name="Johannesson H."/>
        </authorList>
    </citation>
    <scope>NUCLEOTIDE SEQUENCE</scope>
    <source>
        <strain evidence="2">CBS 958.72</strain>
    </source>
</reference>
<dbReference type="Proteomes" id="UP001287356">
    <property type="component" value="Unassembled WGS sequence"/>
</dbReference>
<accession>A0AAE0N9Y0</accession>
<evidence type="ECO:0000313" key="2">
    <source>
        <dbReference type="EMBL" id="KAK3376211.1"/>
    </source>
</evidence>
<organism evidence="2 3">
    <name type="scientific">Lasiosphaeria ovina</name>
    <dbReference type="NCBI Taxonomy" id="92902"/>
    <lineage>
        <taxon>Eukaryota</taxon>
        <taxon>Fungi</taxon>
        <taxon>Dikarya</taxon>
        <taxon>Ascomycota</taxon>
        <taxon>Pezizomycotina</taxon>
        <taxon>Sordariomycetes</taxon>
        <taxon>Sordariomycetidae</taxon>
        <taxon>Sordariales</taxon>
        <taxon>Lasiosphaeriaceae</taxon>
        <taxon>Lasiosphaeria</taxon>
    </lineage>
</organism>
<keyword evidence="3" id="KW-1185">Reference proteome</keyword>
<name>A0AAE0N9Y0_9PEZI</name>
<dbReference type="EMBL" id="JAULSN010000003">
    <property type="protein sequence ID" value="KAK3376211.1"/>
    <property type="molecule type" value="Genomic_DNA"/>
</dbReference>
<proteinExistence type="predicted"/>
<sequence>MAIGAGKSPSELKNSGEIDASTKHIQNERSEIMSKTAHRFPRHLRDPRLVAPLVRRLHGTAFATSRGTQIFRFSLPDVRKRAKENDTNEIRDRARDWAQSPAPVSSVHEATSKLKKEAYQLLMDKIAPYLGDNNCFTGMDITGQRAVEHGHIV</sequence>